<feature type="compositionally biased region" description="Polar residues" evidence="1">
    <location>
        <begin position="176"/>
        <end position="202"/>
    </location>
</feature>
<dbReference type="InterPro" id="IPR052843">
    <property type="entry name" value="ER_body_metal_sequester"/>
</dbReference>
<name>A0A811S6F4_9POAL</name>
<keyword evidence="4" id="KW-1185">Reference proteome</keyword>
<keyword evidence="2" id="KW-1133">Transmembrane helix</keyword>
<feature type="compositionally biased region" description="Basic and acidic residues" evidence="1">
    <location>
        <begin position="36"/>
        <end position="46"/>
    </location>
</feature>
<dbReference type="Proteomes" id="UP000604825">
    <property type="component" value="Unassembled WGS sequence"/>
</dbReference>
<feature type="region of interest" description="Disordered" evidence="1">
    <location>
        <begin position="421"/>
        <end position="456"/>
    </location>
</feature>
<evidence type="ECO:0000256" key="2">
    <source>
        <dbReference type="SAM" id="Phobius"/>
    </source>
</evidence>
<evidence type="ECO:0000256" key="1">
    <source>
        <dbReference type="SAM" id="MobiDB-lite"/>
    </source>
</evidence>
<dbReference type="OrthoDB" id="1924921at2759"/>
<comment type="caution">
    <text evidence="3">The sequence shown here is derived from an EMBL/GenBank/DDBJ whole genome shotgun (WGS) entry which is preliminary data.</text>
</comment>
<evidence type="ECO:0008006" key="5">
    <source>
        <dbReference type="Google" id="ProtNLM"/>
    </source>
</evidence>
<proteinExistence type="predicted"/>
<dbReference type="PANTHER" id="PTHR38937">
    <property type="entry name" value="MEMBRANE PROTEIN OF ER BODY-LIKE PROTEIN"/>
    <property type="match status" value="1"/>
</dbReference>
<feature type="compositionally biased region" description="Acidic residues" evidence="1">
    <location>
        <begin position="22"/>
        <end position="31"/>
    </location>
</feature>
<keyword evidence="2" id="KW-0472">Membrane</keyword>
<feature type="transmembrane region" description="Helical" evidence="2">
    <location>
        <begin position="671"/>
        <end position="689"/>
    </location>
</feature>
<sequence length="843" mass="92164">MMEVERPPLELKEEQQPQLLMEAEEEEEEDTSSLLHTRDRERDGNKKKMTTTMADQDLEPSDSDAAAAEAAAQAPHHQSIFLDPTQGLWKCRHCDWTHRLSGPCTVDILDHQGHCIIASNLDSLVHNKPLYYSPHRVSGHATELGAENQVTEVGGPKENANETSGAQGKEIEKQDNVSAQETNHSSNNGKLENGSHSNGVHEISSSNETVTIADGLKLITTIRDARHILPNWSGSVDVSSGSTTASEVHEIEVEKDEIITKGEVKVEEYDLEKILDEQETHDLYCPNCKSCITRRVILKKRKRTVRPDARKAPPKRPQLVEPSANVPRQTVDEDSPEVFRCLSCFTFFIPTGCNFNIFRIFERRDINQQVQIHHSSASQQTSENCGSWFLSCFQTADSPKPSNNAGIVMYNYVTDSLEEPLLSDSQRTDPLTSVQDNTPAEQSKKPSPAGSQTTTATNEVKQSFSQFHASSTVVTGSTKIESVHVNVQQYGAHQEQIPLSQPAGDTKTDTSHLGHKKEFTQIEAGNVVTVQRNGESQEQIPLSQPSGDTATDSMHLGQKQDILEGVTAPSDNSPFFSQPFFEPVLPIKVLPGEDQLQTVEKPTSVIRQPAEPEAPPHTVLAVPEAETPVPASSAPRDEWDILKAIVYGGLVESITSLSVVSAAAASGAKTLDIFILGIANLIGGLPVIYHNIADLRNTGDVAESSEQVGHYWLELGRRSKYQLHMVIAILSYILFGLLPPVIYGLSFRTSDNRENKMLVVAAVSLLCIALLAIGKAHVKRPRTYFTTLLYYLSIGFSGSGLSYVAGVLIAKLLAHFGIIDQGGASAPAPPGLSFPEAAAWASY</sequence>
<feature type="compositionally biased region" description="Basic and acidic residues" evidence="1">
    <location>
        <begin position="1"/>
        <end position="15"/>
    </location>
</feature>
<feature type="region of interest" description="Disordered" evidence="1">
    <location>
        <begin position="303"/>
        <end position="329"/>
    </location>
</feature>
<feature type="transmembrane region" description="Helical" evidence="2">
    <location>
        <begin position="788"/>
        <end position="810"/>
    </location>
</feature>
<feature type="compositionally biased region" description="Polar residues" evidence="1">
    <location>
        <begin position="423"/>
        <end position="441"/>
    </location>
</feature>
<protein>
    <recommendedName>
        <fullName evidence="5">Membrane protein of ER body-like protein</fullName>
    </recommendedName>
</protein>
<evidence type="ECO:0000313" key="4">
    <source>
        <dbReference type="Proteomes" id="UP000604825"/>
    </source>
</evidence>
<dbReference type="EMBL" id="CAJGYO010000018">
    <property type="protein sequence ID" value="CAD6338077.1"/>
    <property type="molecule type" value="Genomic_DNA"/>
</dbReference>
<gene>
    <name evidence="3" type="ORF">NCGR_LOCUS62175</name>
</gene>
<keyword evidence="2" id="KW-0812">Transmembrane</keyword>
<dbReference type="PANTHER" id="PTHR38937:SF2">
    <property type="entry name" value="MEMBRANE PROTEIN OF ER BODY-LIKE PROTEIN ISOFORM X1"/>
    <property type="match status" value="1"/>
</dbReference>
<feature type="compositionally biased region" description="Low complexity" evidence="1">
    <location>
        <begin position="63"/>
        <end position="78"/>
    </location>
</feature>
<dbReference type="AlphaFoldDB" id="A0A811S6F4"/>
<feature type="transmembrane region" description="Helical" evidence="2">
    <location>
        <begin position="757"/>
        <end position="776"/>
    </location>
</feature>
<accession>A0A811S6F4</accession>
<feature type="region of interest" description="Disordered" evidence="1">
    <location>
        <begin position="1"/>
        <end position="78"/>
    </location>
</feature>
<organism evidence="3 4">
    <name type="scientific">Miscanthus lutarioriparius</name>
    <dbReference type="NCBI Taxonomy" id="422564"/>
    <lineage>
        <taxon>Eukaryota</taxon>
        <taxon>Viridiplantae</taxon>
        <taxon>Streptophyta</taxon>
        <taxon>Embryophyta</taxon>
        <taxon>Tracheophyta</taxon>
        <taxon>Spermatophyta</taxon>
        <taxon>Magnoliopsida</taxon>
        <taxon>Liliopsida</taxon>
        <taxon>Poales</taxon>
        <taxon>Poaceae</taxon>
        <taxon>PACMAD clade</taxon>
        <taxon>Panicoideae</taxon>
        <taxon>Andropogonodae</taxon>
        <taxon>Andropogoneae</taxon>
        <taxon>Saccharinae</taxon>
        <taxon>Miscanthus</taxon>
    </lineage>
</organism>
<feature type="region of interest" description="Disordered" evidence="1">
    <location>
        <begin position="149"/>
        <end position="202"/>
    </location>
</feature>
<reference evidence="3" key="1">
    <citation type="submission" date="2020-10" db="EMBL/GenBank/DDBJ databases">
        <authorList>
            <person name="Han B."/>
            <person name="Lu T."/>
            <person name="Zhao Q."/>
            <person name="Huang X."/>
            <person name="Zhao Y."/>
        </authorList>
    </citation>
    <scope>NUCLEOTIDE SEQUENCE</scope>
</reference>
<evidence type="ECO:0000313" key="3">
    <source>
        <dbReference type="EMBL" id="CAD6338077.1"/>
    </source>
</evidence>
<feature type="transmembrane region" description="Helical" evidence="2">
    <location>
        <begin position="721"/>
        <end position="745"/>
    </location>
</feature>